<comment type="caution">
    <text evidence="15">The sequence shown here is derived from an EMBL/GenBank/DDBJ whole genome shotgun (WGS) entry which is preliminary data.</text>
</comment>
<dbReference type="PRINTS" id="PR01537">
    <property type="entry name" value="INTRLKN1R1F"/>
</dbReference>
<feature type="non-terminal residue" evidence="15">
    <location>
        <position position="1"/>
    </location>
</feature>
<dbReference type="OrthoDB" id="9940746at2759"/>
<name>A0A8J6BGB6_ELECQ</name>
<keyword evidence="7 13" id="KW-1133">Transmembrane helix</keyword>
<protein>
    <recommendedName>
        <fullName evidence="14">TIR domain-containing protein</fullName>
    </recommendedName>
</protein>
<evidence type="ECO:0000256" key="6">
    <source>
        <dbReference type="ARBA" id="ARBA00022801"/>
    </source>
</evidence>
<evidence type="ECO:0000313" key="15">
    <source>
        <dbReference type="EMBL" id="KAG9466711.1"/>
    </source>
</evidence>
<dbReference type="AlphaFoldDB" id="A0A8J6BGB6"/>
<keyword evidence="4" id="KW-0732">Signal</keyword>
<dbReference type="SUPFAM" id="SSF52200">
    <property type="entry name" value="Toll/Interleukin receptor TIR domain"/>
    <property type="match status" value="1"/>
</dbReference>
<feature type="transmembrane region" description="Helical" evidence="13">
    <location>
        <begin position="51"/>
        <end position="76"/>
    </location>
</feature>
<dbReference type="GO" id="GO:0016020">
    <property type="term" value="C:membrane"/>
    <property type="evidence" value="ECO:0007669"/>
    <property type="project" value="UniProtKB-SubCell"/>
</dbReference>
<organism evidence="15 16">
    <name type="scientific">Eleutherodactylus coqui</name>
    <name type="common">Puerto Rican coqui</name>
    <dbReference type="NCBI Taxonomy" id="57060"/>
    <lineage>
        <taxon>Eukaryota</taxon>
        <taxon>Metazoa</taxon>
        <taxon>Chordata</taxon>
        <taxon>Craniata</taxon>
        <taxon>Vertebrata</taxon>
        <taxon>Euteleostomi</taxon>
        <taxon>Amphibia</taxon>
        <taxon>Batrachia</taxon>
        <taxon>Anura</taxon>
        <taxon>Neobatrachia</taxon>
        <taxon>Hyloidea</taxon>
        <taxon>Eleutherodactylidae</taxon>
        <taxon>Eleutherodactylinae</taxon>
        <taxon>Eleutherodactylus</taxon>
        <taxon>Eleutherodactylus</taxon>
    </lineage>
</organism>
<dbReference type="InterPro" id="IPR000157">
    <property type="entry name" value="TIR_dom"/>
</dbReference>
<accession>A0A8J6BGB6</accession>
<keyword evidence="6" id="KW-0378">Hydrolase</keyword>
<comment type="subcellular location">
    <subcellularLocation>
        <location evidence="1">Membrane</location>
        <topology evidence="1">Single-pass type I membrane protein</topology>
    </subcellularLocation>
</comment>
<evidence type="ECO:0000256" key="12">
    <source>
        <dbReference type="ARBA" id="ARBA00023319"/>
    </source>
</evidence>
<dbReference type="PROSITE" id="PS50104">
    <property type="entry name" value="TIR"/>
    <property type="match status" value="1"/>
</dbReference>
<sequence length="269" mass="30683">WPPGSSLLVDRRSSVRSIADSSLLIGWNRHVTGRSYEEPLSEKSPDISRKVFTTSIIASVTCSVSVIFLIGLCILFRIQIVLLYRSITGVDETIGDGKEYDAYLSFESSSTYESNERHFAFHTLAPILENCFGYKLFIFERDVVPGGALVDDMNSFLEKSRRLIVILNKSFTSCKAMYELESGLHKAMVERKIKVILIEFTPLSEQGFQLESLQLLKMKNRVKWKGNKSSPLNSEFWKKMQYLMPVKPIKLRDSSLELKAMQTTDDEKV</sequence>
<dbReference type="InterPro" id="IPR015621">
    <property type="entry name" value="IL-1_rcpt_fam"/>
</dbReference>
<dbReference type="InterPro" id="IPR035897">
    <property type="entry name" value="Toll_tir_struct_dom_sf"/>
</dbReference>
<dbReference type="PANTHER" id="PTHR11890">
    <property type="entry name" value="INTERLEUKIN-1 RECEPTOR FAMILY MEMBER"/>
    <property type="match status" value="1"/>
</dbReference>
<dbReference type="FunFam" id="3.40.50.10140:FF:000002">
    <property type="entry name" value="Interleukin 1 receptor accessory protein"/>
    <property type="match status" value="1"/>
</dbReference>
<dbReference type="Gene3D" id="3.40.50.10140">
    <property type="entry name" value="Toll/interleukin-1 receptor homology (TIR) domain"/>
    <property type="match status" value="1"/>
</dbReference>
<evidence type="ECO:0000256" key="1">
    <source>
        <dbReference type="ARBA" id="ARBA00004479"/>
    </source>
</evidence>
<evidence type="ECO:0000259" key="14">
    <source>
        <dbReference type="PROSITE" id="PS50104"/>
    </source>
</evidence>
<dbReference type="Pfam" id="PF01582">
    <property type="entry name" value="TIR"/>
    <property type="match status" value="1"/>
</dbReference>
<evidence type="ECO:0000313" key="16">
    <source>
        <dbReference type="Proteomes" id="UP000770717"/>
    </source>
</evidence>
<keyword evidence="5" id="KW-0677">Repeat</keyword>
<gene>
    <name evidence="15" type="ORF">GDO78_016228</name>
</gene>
<keyword evidence="11" id="KW-0325">Glycoprotein</keyword>
<keyword evidence="8 13" id="KW-0472">Membrane</keyword>
<evidence type="ECO:0000256" key="11">
    <source>
        <dbReference type="ARBA" id="ARBA00023180"/>
    </source>
</evidence>
<dbReference type="EMBL" id="WNTK01001884">
    <property type="protein sequence ID" value="KAG9466711.1"/>
    <property type="molecule type" value="Genomic_DNA"/>
</dbReference>
<reference evidence="15" key="1">
    <citation type="thesis" date="2020" institute="ProQuest LLC" country="789 East Eisenhower Parkway, Ann Arbor, MI, USA">
        <title>Comparative Genomics and Chromosome Evolution.</title>
        <authorList>
            <person name="Mudd A.B."/>
        </authorList>
    </citation>
    <scope>NUCLEOTIDE SEQUENCE</scope>
    <source>
        <strain evidence="15">HN-11 Male</strain>
        <tissue evidence="15">Kidney and liver</tissue>
    </source>
</reference>
<keyword evidence="10" id="KW-0675">Receptor</keyword>
<evidence type="ECO:0000256" key="9">
    <source>
        <dbReference type="ARBA" id="ARBA00023157"/>
    </source>
</evidence>
<dbReference type="SMART" id="SM00255">
    <property type="entry name" value="TIR"/>
    <property type="match status" value="1"/>
</dbReference>
<dbReference type="GO" id="GO:0007165">
    <property type="term" value="P:signal transduction"/>
    <property type="evidence" value="ECO:0007669"/>
    <property type="project" value="InterPro"/>
</dbReference>
<dbReference type="GO" id="GO:0016787">
    <property type="term" value="F:hydrolase activity"/>
    <property type="evidence" value="ECO:0007669"/>
    <property type="project" value="UniProtKB-KW"/>
</dbReference>
<keyword evidence="12" id="KW-0393">Immunoglobulin domain</keyword>
<evidence type="ECO:0000256" key="3">
    <source>
        <dbReference type="ARBA" id="ARBA00022692"/>
    </source>
</evidence>
<evidence type="ECO:0000256" key="10">
    <source>
        <dbReference type="ARBA" id="ARBA00023170"/>
    </source>
</evidence>
<keyword evidence="9" id="KW-1015">Disulfide bond</keyword>
<evidence type="ECO:0000256" key="7">
    <source>
        <dbReference type="ARBA" id="ARBA00022989"/>
    </source>
</evidence>
<evidence type="ECO:0000256" key="8">
    <source>
        <dbReference type="ARBA" id="ARBA00023136"/>
    </source>
</evidence>
<feature type="domain" description="TIR" evidence="14">
    <location>
        <begin position="98"/>
        <end position="244"/>
    </location>
</feature>
<evidence type="ECO:0000256" key="4">
    <source>
        <dbReference type="ARBA" id="ARBA00022729"/>
    </source>
</evidence>
<proteinExistence type="inferred from homology"/>
<comment type="similarity">
    <text evidence="2">Belongs to the interleukin-1 receptor family.</text>
</comment>
<evidence type="ECO:0000256" key="5">
    <source>
        <dbReference type="ARBA" id="ARBA00022737"/>
    </source>
</evidence>
<dbReference type="Proteomes" id="UP000770717">
    <property type="component" value="Unassembled WGS sequence"/>
</dbReference>
<evidence type="ECO:0000256" key="13">
    <source>
        <dbReference type="SAM" id="Phobius"/>
    </source>
</evidence>
<keyword evidence="3 13" id="KW-0812">Transmembrane</keyword>
<evidence type="ECO:0000256" key="2">
    <source>
        <dbReference type="ARBA" id="ARBA00009752"/>
    </source>
</evidence>
<keyword evidence="16" id="KW-1185">Reference proteome</keyword>
<dbReference type="PANTHER" id="PTHR11890:SF6">
    <property type="entry name" value="INTERLEUKIN-18 RECEPTOR 1"/>
    <property type="match status" value="1"/>
</dbReference>